<dbReference type="PROSITE" id="PS51257">
    <property type="entry name" value="PROKAR_LIPOPROTEIN"/>
    <property type="match status" value="1"/>
</dbReference>
<dbReference type="AlphaFoldDB" id="A0A4V3C3M8"/>
<comment type="caution">
    <text evidence="1">The sequence shown here is derived from an EMBL/GenBank/DDBJ whole genome shotgun (WGS) entry which is preliminary data.</text>
</comment>
<dbReference type="Proteomes" id="UP000295499">
    <property type="component" value="Unassembled WGS sequence"/>
</dbReference>
<accession>A0A4V3C3M8</accession>
<dbReference type="EMBL" id="SNWM01000002">
    <property type="protein sequence ID" value="TDO22698.1"/>
    <property type="molecule type" value="Genomic_DNA"/>
</dbReference>
<dbReference type="RefSeq" id="WP_133554277.1">
    <property type="nucleotide sequence ID" value="NZ_SNWM01000002.1"/>
</dbReference>
<dbReference type="OrthoDB" id="746450at2"/>
<reference evidence="1 2" key="1">
    <citation type="submission" date="2019-03" db="EMBL/GenBank/DDBJ databases">
        <title>Genomic Encyclopedia of Archaeal and Bacterial Type Strains, Phase II (KMG-II): from individual species to whole genera.</title>
        <authorList>
            <person name="Goeker M."/>
        </authorList>
    </citation>
    <scope>NUCLEOTIDE SEQUENCE [LARGE SCALE GENOMIC DNA]</scope>
    <source>
        <strain evidence="1 2">DSM 19034</strain>
    </source>
</reference>
<protein>
    <recommendedName>
        <fullName evidence="3">Lipoprotein</fullName>
    </recommendedName>
</protein>
<name>A0A4V3C3M8_9SPHI</name>
<keyword evidence="2" id="KW-1185">Reference proteome</keyword>
<gene>
    <name evidence="1" type="ORF">CLV32_1679</name>
</gene>
<evidence type="ECO:0000313" key="1">
    <source>
        <dbReference type="EMBL" id="TDO22698.1"/>
    </source>
</evidence>
<organism evidence="1 2">
    <name type="scientific">Pedobacter duraquae</name>
    <dbReference type="NCBI Taxonomy" id="425511"/>
    <lineage>
        <taxon>Bacteria</taxon>
        <taxon>Pseudomonadati</taxon>
        <taxon>Bacteroidota</taxon>
        <taxon>Sphingobacteriia</taxon>
        <taxon>Sphingobacteriales</taxon>
        <taxon>Sphingobacteriaceae</taxon>
        <taxon>Pedobacter</taxon>
    </lineage>
</organism>
<evidence type="ECO:0008006" key="3">
    <source>
        <dbReference type="Google" id="ProtNLM"/>
    </source>
</evidence>
<proteinExistence type="predicted"/>
<evidence type="ECO:0000313" key="2">
    <source>
        <dbReference type="Proteomes" id="UP000295499"/>
    </source>
</evidence>
<sequence length="276" mass="31071">MVSKISLLFFLIIVISACQNKQVKEKTVVDTVKPAIIPKDTIDGSLDSLAAKMVASKGNYTDDGQPSAEELFVSRLLIVLKKPESFTANYSSLEKYDIKILTSDDKLLRIFYWLSPNSGTMWHVQNILQYQTSKDTLATASFDSLYEQREYDGSPTPFFESIYALKPAKDPTYLLLGNGQMSGMEPYSLCRSLTLLEGKFSIDAKIFKVGKSLESELFTSASLMDEDNPDEIRRLIQPKFNAETKTLTYGESKNTKEGFIFTGKRKSLVYRDGSFQ</sequence>